<dbReference type="RefSeq" id="WP_219797457.1">
    <property type="nucleotide sequence ID" value="NZ_CP080095.1"/>
</dbReference>
<evidence type="ECO:0000313" key="3">
    <source>
        <dbReference type="Proteomes" id="UP000826462"/>
    </source>
</evidence>
<feature type="signal peptide" evidence="1">
    <location>
        <begin position="1"/>
        <end position="20"/>
    </location>
</feature>
<reference evidence="2 3" key="1">
    <citation type="submission" date="2021-07" db="EMBL/GenBank/DDBJ databases">
        <title>Paraburkholderia edwinii protects Aspergillus sp. from phenazines by acting as a toxin sponge.</title>
        <authorList>
            <person name="Dahlstrom K.M."/>
            <person name="Newman D.K."/>
        </authorList>
    </citation>
    <scope>NUCLEOTIDE SEQUENCE [LARGE SCALE GENOMIC DNA]</scope>
    <source>
        <strain evidence="2 3">Pe01</strain>
    </source>
</reference>
<accession>A0ABX8UM38</accession>
<keyword evidence="3" id="KW-1185">Reference proteome</keyword>
<evidence type="ECO:0000256" key="1">
    <source>
        <dbReference type="SAM" id="SignalP"/>
    </source>
</evidence>
<organism evidence="2 3">
    <name type="scientific">Paraburkholderia edwinii</name>
    <dbReference type="NCBI Taxonomy" id="2861782"/>
    <lineage>
        <taxon>Bacteria</taxon>
        <taxon>Pseudomonadati</taxon>
        <taxon>Pseudomonadota</taxon>
        <taxon>Betaproteobacteria</taxon>
        <taxon>Burkholderiales</taxon>
        <taxon>Burkholderiaceae</taxon>
        <taxon>Paraburkholderia</taxon>
    </lineage>
</organism>
<feature type="chain" id="PRO_5047192234" evidence="1">
    <location>
        <begin position="21"/>
        <end position="55"/>
    </location>
</feature>
<protein>
    <submittedName>
        <fullName evidence="2">Uncharacterized protein</fullName>
    </submittedName>
</protein>
<proteinExistence type="predicted"/>
<evidence type="ECO:0000313" key="2">
    <source>
        <dbReference type="EMBL" id="QYD68064.1"/>
    </source>
</evidence>
<keyword evidence="1" id="KW-0732">Signal</keyword>
<dbReference type="Proteomes" id="UP000826462">
    <property type="component" value="Chromosome 1"/>
</dbReference>
<name>A0ABX8UM38_9BURK</name>
<dbReference type="EMBL" id="CP080095">
    <property type="protein sequence ID" value="QYD68064.1"/>
    <property type="molecule type" value="Genomic_DNA"/>
</dbReference>
<gene>
    <name evidence="2" type="ORF">KZJ38_17520</name>
</gene>
<sequence>MRRTLTAWLLVGGASLTAIALVAATAALSAPQFAPELAHEGGAAPVSLNAAASPA</sequence>